<dbReference type="AlphaFoldDB" id="A0A0P9T243"/>
<proteinExistence type="predicted"/>
<dbReference type="PANTHER" id="PTHR40266">
    <property type="entry name" value="TOXIN HIGB-1"/>
    <property type="match status" value="1"/>
</dbReference>
<dbReference type="Pfam" id="PF05015">
    <property type="entry name" value="HigB-like_toxin"/>
    <property type="match status" value="1"/>
</dbReference>
<dbReference type="InterPro" id="IPR035093">
    <property type="entry name" value="RelE/ParE_toxin_dom_sf"/>
</dbReference>
<dbReference type="Gene3D" id="3.30.2310.20">
    <property type="entry name" value="RelE-like"/>
    <property type="match status" value="1"/>
</dbReference>
<dbReference type="EMBL" id="RBUQ01000236">
    <property type="protein sequence ID" value="RMV33408.1"/>
    <property type="molecule type" value="Genomic_DNA"/>
</dbReference>
<gene>
    <name evidence="1" type="ORF">ALP13_101381</name>
</gene>
<comment type="caution">
    <text evidence="1">The sequence shown here is derived from an EMBL/GenBank/DDBJ whole genome shotgun (WGS) entry which is preliminary data.</text>
</comment>
<dbReference type="PANTHER" id="PTHR40266:SF2">
    <property type="entry name" value="TOXIN HIGB-1"/>
    <property type="match status" value="1"/>
</dbReference>
<reference evidence="1 2" key="1">
    <citation type="submission" date="2018-08" db="EMBL/GenBank/DDBJ databases">
        <title>Recombination of ecologically and evolutionarily significant loci maintains genetic cohesion in the Pseudomonas syringae species complex.</title>
        <authorList>
            <person name="Dillon M."/>
            <person name="Thakur S."/>
            <person name="Almeida R.N.D."/>
            <person name="Weir B.S."/>
            <person name="Guttman D.S."/>
        </authorList>
    </citation>
    <scope>NUCLEOTIDE SEQUENCE [LARGE SCALE GENOMIC DNA]</scope>
    <source>
        <strain evidence="1 2">ICMP 11281</strain>
    </source>
</reference>
<evidence type="ECO:0000313" key="1">
    <source>
        <dbReference type="EMBL" id="RMV33408.1"/>
    </source>
</evidence>
<dbReference type="SUPFAM" id="SSF143011">
    <property type="entry name" value="RelE-like"/>
    <property type="match status" value="1"/>
</dbReference>
<evidence type="ECO:0000313" key="2">
    <source>
        <dbReference type="Proteomes" id="UP000271631"/>
    </source>
</evidence>
<organism evidence="1 2">
    <name type="scientific">Pseudomonas syringae pv. maculicola</name>
    <dbReference type="NCBI Taxonomy" id="59511"/>
    <lineage>
        <taxon>Bacteria</taxon>
        <taxon>Pseudomonadati</taxon>
        <taxon>Pseudomonadota</taxon>
        <taxon>Gammaproteobacteria</taxon>
        <taxon>Pseudomonadales</taxon>
        <taxon>Pseudomonadaceae</taxon>
        <taxon>Pseudomonas</taxon>
    </lineage>
</organism>
<protein>
    <submittedName>
        <fullName evidence="1">Putative Proteic killer protein</fullName>
    </submittedName>
</protein>
<accession>A0A0P9T243</accession>
<sequence>MTKDCNTAIAECDVSHHNHPLIVSWRHKGLKAFFETGSSSGIRADHSKRLAHVLAVLNRARTPANVNMPGWRLHPLKGELEGFWSITINANWRIIFRFFDTDVELVDYLDYH</sequence>
<name>A0A0P9T243_PSEYM</name>
<dbReference type="InterPro" id="IPR007711">
    <property type="entry name" value="HigB-1"/>
</dbReference>
<dbReference type="Proteomes" id="UP000271631">
    <property type="component" value="Unassembled WGS sequence"/>
</dbReference>